<reference evidence="1 2" key="1">
    <citation type="submission" date="2021-05" db="EMBL/GenBank/DDBJ databases">
        <title>A Polyphasic approach of four new species of the genus Ohtaekwangia: Ohtaekwangia histidinii sp. nov., Ohtaekwangia cretensis sp. nov., Ohtaekwangia indiensis sp. nov., Ohtaekwangia reichenbachii sp. nov. from diverse environment.</title>
        <authorList>
            <person name="Octaviana S."/>
        </authorList>
    </citation>
    <scope>NUCLEOTIDE SEQUENCE [LARGE SCALE GENOMIC DNA]</scope>
    <source>
        <strain evidence="1 2">PWU5</strain>
    </source>
</reference>
<gene>
    <name evidence="1" type="ORF">KK062_04785</name>
</gene>
<evidence type="ECO:0000313" key="1">
    <source>
        <dbReference type="EMBL" id="MBT1707523.1"/>
    </source>
</evidence>
<dbReference type="InterPro" id="IPR016123">
    <property type="entry name" value="Mog1/PsbP_a/b/a-sand"/>
</dbReference>
<dbReference type="Proteomes" id="UP001319080">
    <property type="component" value="Unassembled WGS sequence"/>
</dbReference>
<dbReference type="SUPFAM" id="SSF55724">
    <property type="entry name" value="Mog1p/PsbP-like"/>
    <property type="match status" value="1"/>
</dbReference>
<proteinExistence type="predicted"/>
<evidence type="ECO:0000313" key="2">
    <source>
        <dbReference type="Proteomes" id="UP001319080"/>
    </source>
</evidence>
<sequence>MINLFVSFLLAFTPQTKFLTYTNSLNKFNVRYPERWQNQAGLNAVAFLSPKESEQDAFQENVNLMLQDLAQQPMSLDQYTELTRQQVTQFAGTDAIVSLKDATIGGQPCKEFIFTMAYNGRDLKLKQYWFIKGQTAYLFTYTAETTQYASYENVATDLMKSFSFF</sequence>
<comment type="caution">
    <text evidence="1">The sequence shown here is derived from an EMBL/GenBank/DDBJ whole genome shotgun (WGS) entry which is preliminary data.</text>
</comment>
<dbReference type="EMBL" id="JAHESE010000002">
    <property type="protein sequence ID" value="MBT1707523.1"/>
    <property type="molecule type" value="Genomic_DNA"/>
</dbReference>
<dbReference type="AlphaFoldDB" id="A0AAP2DWK4"/>
<dbReference type="RefSeq" id="WP_254083109.1">
    <property type="nucleotide sequence ID" value="NZ_JAHESE010000002.1"/>
</dbReference>
<evidence type="ECO:0008006" key="3">
    <source>
        <dbReference type="Google" id="ProtNLM"/>
    </source>
</evidence>
<organism evidence="1 2">
    <name type="scientific">Dawidia cretensis</name>
    <dbReference type="NCBI Taxonomy" id="2782350"/>
    <lineage>
        <taxon>Bacteria</taxon>
        <taxon>Pseudomonadati</taxon>
        <taxon>Bacteroidota</taxon>
        <taxon>Cytophagia</taxon>
        <taxon>Cytophagales</taxon>
        <taxon>Chryseotaleaceae</taxon>
        <taxon>Dawidia</taxon>
    </lineage>
</organism>
<keyword evidence="2" id="KW-1185">Reference proteome</keyword>
<protein>
    <recommendedName>
        <fullName evidence="3">PsbP C-terminal domain-containing protein</fullName>
    </recommendedName>
</protein>
<dbReference type="Gene3D" id="3.40.1000.10">
    <property type="entry name" value="Mog1/PsbP, alpha/beta/alpha sandwich"/>
    <property type="match status" value="1"/>
</dbReference>
<accession>A0AAP2DWK4</accession>
<name>A0AAP2DWK4_9BACT</name>